<dbReference type="GO" id="GO:0004497">
    <property type="term" value="F:monooxygenase activity"/>
    <property type="evidence" value="ECO:0007669"/>
    <property type="project" value="InterPro"/>
</dbReference>
<dbReference type="GO" id="GO:0005506">
    <property type="term" value="F:iron ion binding"/>
    <property type="evidence" value="ECO:0007669"/>
    <property type="project" value="InterPro"/>
</dbReference>
<gene>
    <name evidence="1" type="ORF">HYDPIDRAFT_102155</name>
</gene>
<evidence type="ECO:0000313" key="2">
    <source>
        <dbReference type="Proteomes" id="UP000053820"/>
    </source>
</evidence>
<accession>A0A0C9V0G9</accession>
<evidence type="ECO:0000313" key="1">
    <source>
        <dbReference type="EMBL" id="KIJ58694.1"/>
    </source>
</evidence>
<keyword evidence="2" id="KW-1185">Reference proteome</keyword>
<organism evidence="1 2">
    <name type="scientific">Hydnomerulius pinastri MD-312</name>
    <dbReference type="NCBI Taxonomy" id="994086"/>
    <lineage>
        <taxon>Eukaryota</taxon>
        <taxon>Fungi</taxon>
        <taxon>Dikarya</taxon>
        <taxon>Basidiomycota</taxon>
        <taxon>Agaricomycotina</taxon>
        <taxon>Agaricomycetes</taxon>
        <taxon>Agaricomycetidae</taxon>
        <taxon>Boletales</taxon>
        <taxon>Boletales incertae sedis</taxon>
        <taxon>Leucogyrophana</taxon>
    </lineage>
</organism>
<dbReference type="EMBL" id="KN839915">
    <property type="protein sequence ID" value="KIJ58694.1"/>
    <property type="molecule type" value="Genomic_DNA"/>
</dbReference>
<dbReference type="InterPro" id="IPR036396">
    <property type="entry name" value="Cyt_P450_sf"/>
</dbReference>
<reference evidence="1 2" key="1">
    <citation type="submission" date="2014-04" db="EMBL/GenBank/DDBJ databases">
        <title>Evolutionary Origins and Diversification of the Mycorrhizal Mutualists.</title>
        <authorList>
            <consortium name="DOE Joint Genome Institute"/>
            <consortium name="Mycorrhizal Genomics Consortium"/>
            <person name="Kohler A."/>
            <person name="Kuo A."/>
            <person name="Nagy L.G."/>
            <person name="Floudas D."/>
            <person name="Copeland A."/>
            <person name="Barry K.W."/>
            <person name="Cichocki N."/>
            <person name="Veneault-Fourrey C."/>
            <person name="LaButti K."/>
            <person name="Lindquist E.A."/>
            <person name="Lipzen A."/>
            <person name="Lundell T."/>
            <person name="Morin E."/>
            <person name="Murat C."/>
            <person name="Riley R."/>
            <person name="Ohm R."/>
            <person name="Sun H."/>
            <person name="Tunlid A."/>
            <person name="Henrissat B."/>
            <person name="Grigoriev I.V."/>
            <person name="Hibbett D.S."/>
            <person name="Martin F."/>
        </authorList>
    </citation>
    <scope>NUCLEOTIDE SEQUENCE [LARGE SCALE GENOMIC DNA]</scope>
    <source>
        <strain evidence="1 2">MD-312</strain>
    </source>
</reference>
<dbReference type="GO" id="GO:0016705">
    <property type="term" value="F:oxidoreductase activity, acting on paired donors, with incorporation or reduction of molecular oxygen"/>
    <property type="evidence" value="ECO:0007669"/>
    <property type="project" value="InterPro"/>
</dbReference>
<dbReference type="GO" id="GO:0020037">
    <property type="term" value="F:heme binding"/>
    <property type="evidence" value="ECO:0007669"/>
    <property type="project" value="InterPro"/>
</dbReference>
<name>A0A0C9V0G9_9AGAM</name>
<dbReference type="Gene3D" id="1.10.630.10">
    <property type="entry name" value="Cytochrome P450"/>
    <property type="match status" value="1"/>
</dbReference>
<dbReference type="OrthoDB" id="2789670at2759"/>
<protein>
    <submittedName>
        <fullName evidence="1">Uncharacterized protein</fullName>
    </submittedName>
</protein>
<dbReference type="AlphaFoldDB" id="A0A0C9V0G9"/>
<feature type="non-terminal residue" evidence="1">
    <location>
        <position position="69"/>
    </location>
</feature>
<proteinExistence type="predicted"/>
<sequence>LSPGSHLADASIYISIAMSLAMLNISRHVENGVEVVPKLEHHKGVVCHPLPFKCRITPRSPKAQTLLQS</sequence>
<dbReference type="HOGENOM" id="CLU_202054_0_0_1"/>
<dbReference type="Proteomes" id="UP000053820">
    <property type="component" value="Unassembled WGS sequence"/>
</dbReference>